<organism evidence="2 3">
    <name type="scientific">Paractinoplanes brasiliensis</name>
    <dbReference type="NCBI Taxonomy" id="52695"/>
    <lineage>
        <taxon>Bacteria</taxon>
        <taxon>Bacillati</taxon>
        <taxon>Actinomycetota</taxon>
        <taxon>Actinomycetes</taxon>
        <taxon>Micromonosporales</taxon>
        <taxon>Micromonosporaceae</taxon>
        <taxon>Paractinoplanes</taxon>
    </lineage>
</organism>
<dbReference type="Pfam" id="PF19733">
    <property type="entry name" value="DUF6223"/>
    <property type="match status" value="1"/>
</dbReference>
<keyword evidence="1" id="KW-1133">Transmembrane helix</keyword>
<dbReference type="Proteomes" id="UP000294901">
    <property type="component" value="Unassembled WGS sequence"/>
</dbReference>
<keyword evidence="1" id="KW-0812">Transmembrane</keyword>
<evidence type="ECO:0000313" key="2">
    <source>
        <dbReference type="EMBL" id="TDO37403.1"/>
    </source>
</evidence>
<evidence type="ECO:0000256" key="1">
    <source>
        <dbReference type="SAM" id="Phobius"/>
    </source>
</evidence>
<dbReference type="EMBL" id="SNWR01000001">
    <property type="protein sequence ID" value="TDO37403.1"/>
    <property type="molecule type" value="Genomic_DNA"/>
</dbReference>
<evidence type="ECO:0000313" key="3">
    <source>
        <dbReference type="Proteomes" id="UP000294901"/>
    </source>
</evidence>
<feature type="transmembrane region" description="Helical" evidence="1">
    <location>
        <begin position="68"/>
        <end position="88"/>
    </location>
</feature>
<keyword evidence="1" id="KW-0472">Membrane</keyword>
<comment type="caution">
    <text evidence="2">The sequence shown here is derived from an EMBL/GenBank/DDBJ whole genome shotgun (WGS) entry which is preliminary data.</text>
</comment>
<dbReference type="InterPro" id="IPR045770">
    <property type="entry name" value="DUF6223"/>
</dbReference>
<protein>
    <submittedName>
        <fullName evidence="2">Uncharacterized protein</fullName>
    </submittedName>
</protein>
<feature type="transmembrane region" description="Helical" evidence="1">
    <location>
        <begin position="39"/>
        <end position="56"/>
    </location>
</feature>
<reference evidence="2 3" key="1">
    <citation type="submission" date="2019-03" db="EMBL/GenBank/DDBJ databases">
        <title>Sequencing the genomes of 1000 actinobacteria strains.</title>
        <authorList>
            <person name="Klenk H.-P."/>
        </authorList>
    </citation>
    <scope>NUCLEOTIDE SEQUENCE [LARGE SCALE GENOMIC DNA]</scope>
    <source>
        <strain evidence="2 3">DSM 43805</strain>
    </source>
</reference>
<feature type="transmembrane region" description="Helical" evidence="1">
    <location>
        <begin position="6"/>
        <end position="27"/>
    </location>
</feature>
<accession>A0A4R6JLZ7</accession>
<name>A0A4R6JLZ7_9ACTN</name>
<keyword evidence="3" id="KW-1185">Reference proteome</keyword>
<proteinExistence type="predicted"/>
<gene>
    <name evidence="2" type="ORF">C8E87_1019</name>
</gene>
<sequence>MFTMDRLIATVAALLALAGVITALWALARARRAGSVRAVIAGAIGTATGVLVVATADGGPGTGNGVVGGWAALVLGPTAIVLGAVALARVRARARPD</sequence>
<dbReference type="AlphaFoldDB" id="A0A4R6JLZ7"/>
<dbReference type="RefSeq" id="WP_133872032.1">
    <property type="nucleotide sequence ID" value="NZ_BOMD01000055.1"/>
</dbReference>